<dbReference type="InterPro" id="IPR008197">
    <property type="entry name" value="WAP_dom"/>
</dbReference>
<dbReference type="SUPFAM" id="SSF57256">
    <property type="entry name" value="Elafin-like"/>
    <property type="match status" value="1"/>
</dbReference>
<dbReference type="Proteomes" id="UP001066276">
    <property type="component" value="Chromosome 5"/>
</dbReference>
<dbReference type="GO" id="GO:0030414">
    <property type="term" value="F:peptidase inhibitor activity"/>
    <property type="evidence" value="ECO:0007669"/>
    <property type="project" value="InterPro"/>
</dbReference>
<feature type="domain" description="WAP" evidence="1">
    <location>
        <begin position="89"/>
        <end position="136"/>
    </location>
</feature>
<organism evidence="2 3">
    <name type="scientific">Pleurodeles waltl</name>
    <name type="common">Iberian ribbed newt</name>
    <dbReference type="NCBI Taxonomy" id="8319"/>
    <lineage>
        <taxon>Eukaryota</taxon>
        <taxon>Metazoa</taxon>
        <taxon>Chordata</taxon>
        <taxon>Craniata</taxon>
        <taxon>Vertebrata</taxon>
        <taxon>Euteleostomi</taxon>
        <taxon>Amphibia</taxon>
        <taxon>Batrachia</taxon>
        <taxon>Caudata</taxon>
        <taxon>Salamandroidea</taxon>
        <taxon>Salamandridae</taxon>
        <taxon>Pleurodelinae</taxon>
        <taxon>Pleurodeles</taxon>
    </lineage>
</organism>
<evidence type="ECO:0000313" key="2">
    <source>
        <dbReference type="EMBL" id="KAJ1158876.1"/>
    </source>
</evidence>
<dbReference type="AlphaFoldDB" id="A0AAV7S4K7"/>
<sequence length="169" mass="18623">MGPQVRPEYSSFLQRILAIPLDVQDQSMLEFCCLSESRMAINIGCFVIGIPSASDTPLSSRVCKYDYECPGCQKCCFDCGFKCVDPVDNEPKKGMCPMAATFCPQRDPDKCCVDNDCPKSQRCCLIRCGKMCVDPLKGNFTREQRASLRALLIALPGEALVLTSLKLGT</sequence>
<name>A0AAV7S4K7_PLEWA</name>
<accession>A0AAV7S4K7</accession>
<dbReference type="EMBL" id="JANPWB010000009">
    <property type="protein sequence ID" value="KAJ1158876.1"/>
    <property type="molecule type" value="Genomic_DNA"/>
</dbReference>
<protein>
    <recommendedName>
        <fullName evidence="1">WAP domain-containing protein</fullName>
    </recommendedName>
</protein>
<evidence type="ECO:0000259" key="1">
    <source>
        <dbReference type="PROSITE" id="PS51390"/>
    </source>
</evidence>
<evidence type="ECO:0000313" key="3">
    <source>
        <dbReference type="Proteomes" id="UP001066276"/>
    </source>
</evidence>
<proteinExistence type="predicted"/>
<dbReference type="Pfam" id="PF00095">
    <property type="entry name" value="WAP"/>
    <property type="match status" value="2"/>
</dbReference>
<dbReference type="PROSITE" id="PS51390">
    <property type="entry name" value="WAP"/>
    <property type="match status" value="1"/>
</dbReference>
<comment type="caution">
    <text evidence="2">The sequence shown here is derived from an EMBL/GenBank/DDBJ whole genome shotgun (WGS) entry which is preliminary data.</text>
</comment>
<dbReference type="GO" id="GO:0005576">
    <property type="term" value="C:extracellular region"/>
    <property type="evidence" value="ECO:0007669"/>
    <property type="project" value="InterPro"/>
</dbReference>
<reference evidence="2" key="1">
    <citation type="journal article" date="2022" name="bioRxiv">
        <title>Sequencing and chromosome-scale assembly of the giantPleurodeles waltlgenome.</title>
        <authorList>
            <person name="Brown T."/>
            <person name="Elewa A."/>
            <person name="Iarovenko S."/>
            <person name="Subramanian E."/>
            <person name="Araus A.J."/>
            <person name="Petzold A."/>
            <person name="Susuki M."/>
            <person name="Suzuki K.-i.T."/>
            <person name="Hayashi T."/>
            <person name="Toyoda A."/>
            <person name="Oliveira C."/>
            <person name="Osipova E."/>
            <person name="Leigh N.D."/>
            <person name="Simon A."/>
            <person name="Yun M.H."/>
        </authorList>
    </citation>
    <scope>NUCLEOTIDE SEQUENCE</scope>
    <source>
        <strain evidence="2">20211129_DDA</strain>
        <tissue evidence="2">Liver</tissue>
    </source>
</reference>
<keyword evidence="3" id="KW-1185">Reference proteome</keyword>
<dbReference type="Gene3D" id="4.10.75.10">
    <property type="entry name" value="Elafin-like"/>
    <property type="match status" value="2"/>
</dbReference>
<dbReference type="InterPro" id="IPR036645">
    <property type="entry name" value="Elafin-like_sf"/>
</dbReference>
<gene>
    <name evidence="2" type="ORF">NDU88_011549</name>
</gene>
<dbReference type="SMART" id="SM00217">
    <property type="entry name" value="WAP"/>
    <property type="match status" value="2"/>
</dbReference>